<name>A0A0R2UCJ1_9GAMM</name>
<evidence type="ECO:0000313" key="2">
    <source>
        <dbReference type="Proteomes" id="UP000051213"/>
    </source>
</evidence>
<comment type="caution">
    <text evidence="1">The sequence shown here is derived from an EMBL/GenBank/DDBJ whole genome shotgun (WGS) entry which is preliminary data.</text>
</comment>
<evidence type="ECO:0008006" key="3">
    <source>
        <dbReference type="Google" id="ProtNLM"/>
    </source>
</evidence>
<sequence>MTDSVKSKEGASAGTPAEGSMFLYQKPEYLDRAAHEKLGWSMPKAPYAFAAKIISIPLVISEIPSAQKFYPIVFSGFDNGQPLAVFSTEQGKNPFVSDDGIWESGYYIPAYLRRYPFATVQGESDKVAVVIDRASDGILENSDLPFFEDGSISKAAQSMVDFSVQYERDRKTTQDFMQTVLELGLLSEQRVGQSINGENKNFANYISINGDKLDALSSDQLTSLHEKRYLGYIYGQLFSQENWTKLIARIPAL</sequence>
<evidence type="ECO:0000313" key="1">
    <source>
        <dbReference type="EMBL" id="KRO95083.1"/>
    </source>
</evidence>
<organism evidence="1 2">
    <name type="scientific">SAR92 bacterium BACL26 MAG-121220-bin70</name>
    <dbReference type="NCBI Taxonomy" id="1655626"/>
    <lineage>
        <taxon>Bacteria</taxon>
        <taxon>Pseudomonadati</taxon>
        <taxon>Pseudomonadota</taxon>
        <taxon>Gammaproteobacteria</taxon>
        <taxon>Cellvibrionales</taxon>
        <taxon>Porticoccaceae</taxon>
        <taxon>SAR92 clade</taxon>
    </lineage>
</organism>
<proteinExistence type="predicted"/>
<dbReference type="InterPro" id="IPR010836">
    <property type="entry name" value="SapC"/>
</dbReference>
<accession>A0A0R2UCJ1</accession>
<dbReference type="EMBL" id="LICA01000109">
    <property type="protein sequence ID" value="KRO95083.1"/>
    <property type="molecule type" value="Genomic_DNA"/>
</dbReference>
<dbReference type="Proteomes" id="UP000051213">
    <property type="component" value="Unassembled WGS sequence"/>
</dbReference>
<dbReference type="Pfam" id="PF07277">
    <property type="entry name" value="SapC"/>
    <property type="match status" value="1"/>
</dbReference>
<dbReference type="AlphaFoldDB" id="A0A0R2UCJ1"/>
<reference evidence="1 2" key="1">
    <citation type="submission" date="2015-10" db="EMBL/GenBank/DDBJ databases">
        <title>Metagenome-Assembled Genomes uncover a global brackish microbiome.</title>
        <authorList>
            <person name="Hugerth L.W."/>
            <person name="Larsson J."/>
            <person name="Alneberg J."/>
            <person name="Lindh M.V."/>
            <person name="Legrand C."/>
            <person name="Pinhassi J."/>
            <person name="Andersson A.F."/>
        </authorList>
    </citation>
    <scope>NUCLEOTIDE SEQUENCE [LARGE SCALE GENOMIC DNA]</scope>
    <source>
        <strain evidence="1">BACL26 MAG-121220-bin70</strain>
    </source>
</reference>
<protein>
    <recommendedName>
        <fullName evidence="3">Peptidase</fullName>
    </recommendedName>
</protein>
<gene>
    <name evidence="1" type="ORF">ABS24_08395</name>
</gene>